<name>A0A1S2UFD5_9PSED</name>
<organism evidence="1 2">
    <name type="scientific">Pseudomonas costantinii</name>
    <dbReference type="NCBI Taxonomy" id="168469"/>
    <lineage>
        <taxon>Bacteria</taxon>
        <taxon>Pseudomonadati</taxon>
        <taxon>Pseudomonadota</taxon>
        <taxon>Gammaproteobacteria</taxon>
        <taxon>Pseudomonadales</taxon>
        <taxon>Pseudomonadaceae</taxon>
        <taxon>Pseudomonas</taxon>
    </lineage>
</organism>
<reference evidence="1 2" key="1">
    <citation type="submission" date="2016-08" db="EMBL/GenBank/DDBJ databases">
        <title>Draft genome sequence of Pseudomonas costantinii LMG 22119, type strain isolated from cultivated mushroom (Agaricus bisporus) sporophores.</title>
        <authorList>
            <person name="Tambong J.T."/>
        </authorList>
    </citation>
    <scope>NUCLEOTIDE SEQUENCE [LARGE SCALE GENOMIC DNA]</scope>
    <source>
        <strain evidence="1 2">LMG 22119</strain>
    </source>
</reference>
<evidence type="ECO:0000313" key="2">
    <source>
        <dbReference type="Proteomes" id="UP000181661"/>
    </source>
</evidence>
<evidence type="ECO:0000313" key="1">
    <source>
        <dbReference type="EMBL" id="OIN44929.1"/>
    </source>
</evidence>
<dbReference type="Proteomes" id="UP000181661">
    <property type="component" value="Unassembled WGS sequence"/>
</dbReference>
<dbReference type="AlphaFoldDB" id="A0A1S2UFD5"/>
<gene>
    <name evidence="1" type="ORF">BFL40_29620</name>
</gene>
<comment type="caution">
    <text evidence="1">The sequence shown here is derived from an EMBL/GenBank/DDBJ whole genome shotgun (WGS) entry which is preliminary data.</text>
</comment>
<proteinExistence type="predicted"/>
<protein>
    <submittedName>
        <fullName evidence="1">Uncharacterized protein</fullName>
    </submittedName>
</protein>
<accession>A0A1S2UFD5</accession>
<sequence>MHVVDAWIASFFQLALRGAARVIERLLSFEVQFTWSSFCLWGRCWLGQLIDGITKTLKQRSLWQFIS</sequence>
<dbReference type="EMBL" id="MDDR01000060">
    <property type="protein sequence ID" value="OIN44929.1"/>
    <property type="molecule type" value="Genomic_DNA"/>
</dbReference>